<name>A0ABW3PRC3_9BACL</name>
<reference evidence="2" key="1">
    <citation type="journal article" date="2019" name="Int. J. Syst. Evol. Microbiol.">
        <title>The Global Catalogue of Microorganisms (GCM) 10K type strain sequencing project: providing services to taxonomists for standard genome sequencing and annotation.</title>
        <authorList>
            <consortium name="The Broad Institute Genomics Platform"/>
            <consortium name="The Broad Institute Genome Sequencing Center for Infectious Disease"/>
            <person name="Wu L."/>
            <person name="Ma J."/>
        </authorList>
    </citation>
    <scope>NUCLEOTIDE SEQUENCE [LARGE SCALE GENOMIC DNA]</scope>
    <source>
        <strain evidence="2">CCUG 53519</strain>
    </source>
</reference>
<proteinExistence type="predicted"/>
<comment type="caution">
    <text evidence="1">The sequence shown here is derived from an EMBL/GenBank/DDBJ whole genome shotgun (WGS) entry which is preliminary data.</text>
</comment>
<gene>
    <name evidence="1" type="ORF">ACFQ3J_02285</name>
</gene>
<dbReference type="EMBL" id="JBHTKX010000001">
    <property type="protein sequence ID" value="MFD1126995.1"/>
    <property type="molecule type" value="Genomic_DNA"/>
</dbReference>
<evidence type="ECO:0000313" key="2">
    <source>
        <dbReference type="Proteomes" id="UP001597169"/>
    </source>
</evidence>
<keyword evidence="2" id="KW-1185">Reference proteome</keyword>
<accession>A0ABW3PRC3</accession>
<protein>
    <submittedName>
        <fullName evidence="1">Uncharacterized protein</fullName>
    </submittedName>
</protein>
<dbReference type="RefSeq" id="WP_251581013.1">
    <property type="nucleotide sequence ID" value="NZ_JBHTKX010000001.1"/>
</dbReference>
<dbReference type="Proteomes" id="UP001597169">
    <property type="component" value="Unassembled WGS sequence"/>
</dbReference>
<evidence type="ECO:0000313" key="1">
    <source>
        <dbReference type="EMBL" id="MFD1126995.1"/>
    </source>
</evidence>
<organism evidence="1 2">
    <name type="scientific">Paenibacillus provencensis</name>
    <dbReference type="NCBI Taxonomy" id="441151"/>
    <lineage>
        <taxon>Bacteria</taxon>
        <taxon>Bacillati</taxon>
        <taxon>Bacillota</taxon>
        <taxon>Bacilli</taxon>
        <taxon>Bacillales</taxon>
        <taxon>Paenibacillaceae</taxon>
        <taxon>Paenibacillus</taxon>
    </lineage>
</organism>
<sequence>MNNDNNVEKLREKYQQLLHHGELSEQASTLFEVILGELEHAAGQNERLRKVILKQSSNSSRMNSKLRDALME</sequence>